<keyword evidence="1" id="KW-0560">Oxidoreductase</keyword>
<dbReference type="RefSeq" id="WP_041939911.1">
    <property type="nucleotide sequence ID" value="NZ_JYFN01000006.1"/>
</dbReference>
<evidence type="ECO:0000259" key="2">
    <source>
        <dbReference type="Pfam" id="PF01243"/>
    </source>
</evidence>
<dbReference type="OrthoDB" id="162914at2"/>
<reference evidence="4" key="1">
    <citation type="submission" date="2015-02" db="EMBL/GenBank/DDBJ databases">
        <title>Draft Genome of Frankia sp. CpI1-S.</title>
        <authorList>
            <person name="Oshone R.T."/>
            <person name="Ngom M."/>
            <person name="Ghodhbane-Gtari F."/>
            <person name="Gtari M."/>
            <person name="Morris K."/>
            <person name="Thomas K."/>
            <person name="Sen A."/>
            <person name="Tisa L.S."/>
        </authorList>
    </citation>
    <scope>NUCLEOTIDE SEQUENCE [LARGE SCALE GENOMIC DNA]</scope>
    <source>
        <strain evidence="4">CpI1-S</strain>
    </source>
</reference>
<dbReference type="InterPro" id="IPR019920">
    <property type="entry name" value="F420-binding_dom_put"/>
</dbReference>
<dbReference type="InterPro" id="IPR011576">
    <property type="entry name" value="Pyridox_Oxase_N"/>
</dbReference>
<dbReference type="NCBIfam" id="TIGR03618">
    <property type="entry name" value="Rv1155_F420"/>
    <property type="match status" value="1"/>
</dbReference>
<dbReference type="GO" id="GO:0070967">
    <property type="term" value="F:coenzyme F420 binding"/>
    <property type="evidence" value="ECO:0007669"/>
    <property type="project" value="TreeGrafter"/>
</dbReference>
<gene>
    <name evidence="3" type="ORF">FF36_01113</name>
</gene>
<dbReference type="InterPro" id="IPR012349">
    <property type="entry name" value="Split_barrel_FMN-bd"/>
</dbReference>
<dbReference type="PANTHER" id="PTHR35176">
    <property type="entry name" value="HEME OXYGENASE HI_0854-RELATED"/>
    <property type="match status" value="1"/>
</dbReference>
<reference evidence="3 4" key="2">
    <citation type="journal article" date="2016" name="Genome Announc.">
        <title>Permanent Draft Genome Sequences for Two Variants of Frankia sp. Strain CpI1, the First Frankia Strain Isolated from Root Nodules of Comptonia peregrina.</title>
        <authorList>
            <person name="Oshone R."/>
            <person name="Hurst S.G.IV."/>
            <person name="Abebe-Akele F."/>
            <person name="Simpson S."/>
            <person name="Morris K."/>
            <person name="Thomas W.K."/>
            <person name="Tisa L.S."/>
        </authorList>
    </citation>
    <scope>NUCLEOTIDE SEQUENCE [LARGE SCALE GENOMIC DNA]</scope>
    <source>
        <strain evidence="4">CpI1-S</strain>
    </source>
</reference>
<evidence type="ECO:0000313" key="4">
    <source>
        <dbReference type="Proteomes" id="UP000032545"/>
    </source>
</evidence>
<dbReference type="EMBL" id="JYFN01000006">
    <property type="protein sequence ID" value="KJE24386.1"/>
    <property type="molecule type" value="Genomic_DNA"/>
</dbReference>
<dbReference type="InterPro" id="IPR052019">
    <property type="entry name" value="F420H2_bilvrd_red/Heme_oxyg"/>
</dbReference>
<organism evidence="3 4">
    <name type="scientific">Frankia torreyi</name>
    <dbReference type="NCBI Taxonomy" id="1856"/>
    <lineage>
        <taxon>Bacteria</taxon>
        <taxon>Bacillati</taxon>
        <taxon>Actinomycetota</taxon>
        <taxon>Actinomycetes</taxon>
        <taxon>Frankiales</taxon>
        <taxon>Frankiaceae</taxon>
        <taxon>Frankia</taxon>
    </lineage>
</organism>
<dbReference type="PATRIC" id="fig|1502723.3.peg.4890"/>
<dbReference type="Pfam" id="PF01243">
    <property type="entry name" value="PNPOx_N"/>
    <property type="match status" value="1"/>
</dbReference>
<protein>
    <recommendedName>
        <fullName evidence="2">Pyridoxamine 5'-phosphate oxidase N-terminal domain-containing protein</fullName>
    </recommendedName>
</protein>
<accession>A0A0D8BJT0</accession>
<proteinExistence type="predicted"/>
<evidence type="ECO:0000313" key="3">
    <source>
        <dbReference type="EMBL" id="KJE24386.1"/>
    </source>
</evidence>
<feature type="domain" description="Pyridoxamine 5'-phosphate oxidase N-terminal" evidence="2">
    <location>
        <begin position="6"/>
        <end position="110"/>
    </location>
</feature>
<name>A0A0D8BJT0_9ACTN</name>
<dbReference type="Gene3D" id="2.30.110.10">
    <property type="entry name" value="Electron Transport, Fmn-binding Protein, Chain A"/>
    <property type="match status" value="1"/>
</dbReference>
<dbReference type="AlphaFoldDB" id="A0A0D8BJT0"/>
<dbReference type="GO" id="GO:0005829">
    <property type="term" value="C:cytosol"/>
    <property type="evidence" value="ECO:0007669"/>
    <property type="project" value="TreeGrafter"/>
</dbReference>
<evidence type="ECO:0000256" key="1">
    <source>
        <dbReference type="ARBA" id="ARBA00023002"/>
    </source>
</evidence>
<sequence>MAGRLPEPVRALADARTYVVLATVQADGSPRMTVLWVDRDEDELLLSTARGRAKERDIARDPRVGLMFLDQDDPYSYVEVRGTATLTEQGGRELIDRLSLKYTGDIYRWDDPGEVRLVIRVVADRVLTVG</sequence>
<keyword evidence="4" id="KW-1185">Reference proteome</keyword>
<dbReference type="SUPFAM" id="SSF50475">
    <property type="entry name" value="FMN-binding split barrel"/>
    <property type="match status" value="1"/>
</dbReference>
<dbReference type="GO" id="GO:0016627">
    <property type="term" value="F:oxidoreductase activity, acting on the CH-CH group of donors"/>
    <property type="evidence" value="ECO:0007669"/>
    <property type="project" value="TreeGrafter"/>
</dbReference>
<dbReference type="Proteomes" id="UP000032545">
    <property type="component" value="Unassembled WGS sequence"/>
</dbReference>
<comment type="caution">
    <text evidence="3">The sequence shown here is derived from an EMBL/GenBank/DDBJ whole genome shotgun (WGS) entry which is preliminary data.</text>
</comment>
<dbReference type="PANTHER" id="PTHR35176:SF6">
    <property type="entry name" value="HEME OXYGENASE HI_0854-RELATED"/>
    <property type="match status" value="1"/>
</dbReference>